<feature type="domain" description="OmpA-like" evidence="4">
    <location>
        <begin position="448"/>
        <end position="575"/>
    </location>
</feature>
<comment type="caution">
    <text evidence="5">The sequence shown here is derived from an EMBL/GenBank/DDBJ whole genome shotgun (WGS) entry which is preliminary data.</text>
</comment>
<dbReference type="PANTHER" id="PTHR30329">
    <property type="entry name" value="STATOR ELEMENT OF FLAGELLAR MOTOR COMPLEX"/>
    <property type="match status" value="1"/>
</dbReference>
<dbReference type="InterPro" id="IPR050330">
    <property type="entry name" value="Bact_OuterMem_StrucFunc"/>
</dbReference>
<proteinExistence type="predicted"/>
<dbReference type="Proteomes" id="UP001526166">
    <property type="component" value="Unassembled WGS sequence"/>
</dbReference>
<feature type="compositionally biased region" description="Low complexity" evidence="2">
    <location>
        <begin position="59"/>
        <end position="72"/>
    </location>
</feature>
<evidence type="ECO:0000256" key="1">
    <source>
        <dbReference type="PROSITE-ProRule" id="PRU00473"/>
    </source>
</evidence>
<dbReference type="InterPro" id="IPR006665">
    <property type="entry name" value="OmpA-like"/>
</dbReference>
<feature type="chain" id="PRO_5047215454" evidence="3">
    <location>
        <begin position="25"/>
        <end position="575"/>
    </location>
</feature>
<dbReference type="SUPFAM" id="SSF103088">
    <property type="entry name" value="OmpA-like"/>
    <property type="match status" value="1"/>
</dbReference>
<feature type="signal peptide" evidence="3">
    <location>
        <begin position="1"/>
        <end position="24"/>
    </location>
</feature>
<feature type="compositionally biased region" description="Acidic residues" evidence="2">
    <location>
        <begin position="120"/>
        <end position="130"/>
    </location>
</feature>
<feature type="region of interest" description="Disordered" evidence="2">
    <location>
        <begin position="48"/>
        <end position="210"/>
    </location>
</feature>
<feature type="region of interest" description="Disordered" evidence="2">
    <location>
        <begin position="254"/>
        <end position="284"/>
    </location>
</feature>
<dbReference type="PROSITE" id="PS51123">
    <property type="entry name" value="OMPA_2"/>
    <property type="match status" value="1"/>
</dbReference>
<evidence type="ECO:0000256" key="2">
    <source>
        <dbReference type="SAM" id="MobiDB-lite"/>
    </source>
</evidence>
<organism evidence="5 6">
    <name type="scientific">Sedimentimonas flavescens</name>
    <dbReference type="NCBI Taxonomy" id="2851012"/>
    <lineage>
        <taxon>Bacteria</taxon>
        <taxon>Pseudomonadati</taxon>
        <taxon>Pseudomonadota</taxon>
        <taxon>Alphaproteobacteria</taxon>
        <taxon>Rhodobacterales</taxon>
        <taxon>Rhodobacter group</taxon>
        <taxon>Sedimentimonas</taxon>
    </lineage>
</organism>
<dbReference type="InterPro" id="IPR036737">
    <property type="entry name" value="OmpA-like_sf"/>
</dbReference>
<feature type="compositionally biased region" description="Basic and acidic residues" evidence="2">
    <location>
        <begin position="262"/>
        <end position="275"/>
    </location>
</feature>
<keyword evidence="1" id="KW-0472">Membrane</keyword>
<dbReference type="EMBL" id="JAOWKW010000010">
    <property type="protein sequence ID" value="MCV2879689.1"/>
    <property type="molecule type" value="Genomic_DNA"/>
</dbReference>
<dbReference type="Gene3D" id="3.30.1330.60">
    <property type="entry name" value="OmpA-like domain"/>
    <property type="match status" value="1"/>
</dbReference>
<dbReference type="Pfam" id="PF00691">
    <property type="entry name" value="OmpA"/>
    <property type="match status" value="1"/>
</dbReference>
<gene>
    <name evidence="5" type="ORF">OE699_12610</name>
</gene>
<evidence type="ECO:0000259" key="4">
    <source>
        <dbReference type="PROSITE" id="PS51123"/>
    </source>
</evidence>
<name>A0ABT3A118_9RHOB</name>
<protein>
    <submittedName>
        <fullName evidence="5">OmpA family protein</fullName>
    </submittedName>
</protein>
<accession>A0ABT3A118</accession>
<reference evidence="5 6" key="1">
    <citation type="submission" date="2022-10" db="EMBL/GenBank/DDBJ databases">
        <title>Sinirhodobacter sp. nov., isolated from ocean surface sediments.</title>
        <authorList>
            <person name="He W."/>
            <person name="Wang L."/>
            <person name="Zhang D.-F."/>
        </authorList>
    </citation>
    <scope>NUCLEOTIDE SEQUENCE [LARGE SCALE GENOMIC DNA]</scope>
    <source>
        <strain evidence="5 6">WL0115</strain>
    </source>
</reference>
<dbReference type="RefSeq" id="WP_263848198.1">
    <property type="nucleotide sequence ID" value="NZ_JAOWKW010000010.1"/>
</dbReference>
<feature type="compositionally biased region" description="Low complexity" evidence="2">
    <location>
        <begin position="82"/>
        <end position="119"/>
    </location>
</feature>
<feature type="compositionally biased region" description="Low complexity" evidence="2">
    <location>
        <begin position="131"/>
        <end position="186"/>
    </location>
</feature>
<keyword evidence="3" id="KW-0732">Signal</keyword>
<dbReference type="CDD" id="cd07185">
    <property type="entry name" value="OmpA_C-like"/>
    <property type="match status" value="1"/>
</dbReference>
<evidence type="ECO:0000313" key="6">
    <source>
        <dbReference type="Proteomes" id="UP001526166"/>
    </source>
</evidence>
<sequence length="575" mass="59878">MKRLRTTTALVAGLATLTPALGLAQSTPELDAAVCIAEKIGAGASEEEARTACLPSDPAPEAVAEEGAPAEEPAADAEPAEESAATEPAPEAEPAAEAVVEEAAPTEEPAAEESVAAEPAMEEPAAEETTSDPTPEPEAAQAPAEEPAPAETAAEDAPAAEPAPAETAAEPASEPEAAETTVAPEAEPSDADTLKKALAAQLEAMPAEEAQAVQQLEAAIEATESADTGAPVSNAALAAEETAPAAAEVIEEVITEQSARSSTEDFTSKIDTKPEAKKKKKGSGLSDAEKLAIVGLGALAVGAILNNGSEVAVNSGDRVVVQNPDGSYQVIKDDNALLRQPGSTMRTQSFADGSTRTVSTKADGTQIITVYDAQRRIVQRTRIDPDGSRYILVDDSVGADPVEVSTLPRYNLTEEASSDDALRAAIARETEIDRRFTLAQVRQIPAVRALAPAIAVRNITFATGSAAIRPEQARDLVALGDAIRARIDENPYEVFLIEGHTDAVGNAAYNLALSDRRAESLALALTEYFDVPAENLVVQGYGEQFLKVDTQVAEEANRRTTVRRITDLLRISAAN</sequence>
<evidence type="ECO:0000313" key="5">
    <source>
        <dbReference type="EMBL" id="MCV2879689.1"/>
    </source>
</evidence>
<dbReference type="PANTHER" id="PTHR30329:SF21">
    <property type="entry name" value="LIPOPROTEIN YIAD-RELATED"/>
    <property type="match status" value="1"/>
</dbReference>
<keyword evidence="6" id="KW-1185">Reference proteome</keyword>
<evidence type="ECO:0000256" key="3">
    <source>
        <dbReference type="SAM" id="SignalP"/>
    </source>
</evidence>